<dbReference type="InterPro" id="IPR013039">
    <property type="entry name" value="DUF1588"/>
</dbReference>
<dbReference type="eggNOG" id="COG5297">
    <property type="taxonomic scope" value="Bacteria"/>
</dbReference>
<dbReference type="Pfam" id="PF07627">
    <property type="entry name" value="PSCyt3"/>
    <property type="match status" value="1"/>
</dbReference>
<comment type="caution">
    <text evidence="8">The sequence shown here is derived from an EMBL/GenBank/DDBJ whole genome shotgun (WGS) entry which is preliminary data.</text>
</comment>
<feature type="region of interest" description="Disordered" evidence="1">
    <location>
        <begin position="31"/>
        <end position="63"/>
    </location>
</feature>
<evidence type="ECO:0000259" key="4">
    <source>
        <dbReference type="Pfam" id="PF07626"/>
    </source>
</evidence>
<sequence>MMLRWPAWSVAVCCCAPLACYAGIDEDSYADGGDETQSEAGEGEDGSSDGGGEGGPAEEAPAPAPRTYRLTHAQWDNTAQDLLGLPGPTGLTGLLRDDPKIAGYVFDNDATSLEVDEALWTGYRIAAGELAQTVTEDPDLLAPFVDVPGDTEAERIDSFVRSFGTRAYRRPLSEAEVAALADLFNAGSGLYSGVQDPFVAGVRHVIEAVLQSPYFLYRVETSEAVVDGVIPLSDYELASRLSYFLWNTMPDAELFDAAEAGELETAADIAAQAERMLADPRAAEMVVRFHHQLLEVEKMETISPSELVFDVPDNLPELAIEEHEHFIRDVVFGNGGGLIELLTSSQTMVESELAAIYGVAGVTGSDFVEVDLDPTQRRGVFTQLGFLAANASSFDPDPIHRGVFLAKRMACHTIAAPPDGVPPLPPLGEDQTNRERVEAHTSGNPCASCHGPLINPFGFPYESYDALGAWRTVDNGQPVDTATMVLLDGQQSVSGAVELAEVMAASEQVHECYARHWLEYATGRNYVFGDAPTVSRLGGDSLAEEQSMRELLVALTTSVAFSTRAAEELQ</sequence>
<evidence type="ECO:0000256" key="2">
    <source>
        <dbReference type="SAM" id="SignalP"/>
    </source>
</evidence>
<feature type="domain" description="DUF1585" evidence="3">
    <location>
        <begin position="491"/>
        <end position="561"/>
    </location>
</feature>
<evidence type="ECO:0000259" key="3">
    <source>
        <dbReference type="Pfam" id="PF07624"/>
    </source>
</evidence>
<evidence type="ECO:0000259" key="5">
    <source>
        <dbReference type="Pfam" id="PF07627"/>
    </source>
</evidence>
<feature type="chain" id="PRO_5002697717" description="Cellulose-binding domain protein" evidence="2">
    <location>
        <begin position="23"/>
        <end position="570"/>
    </location>
</feature>
<accession>A6GB41</accession>
<dbReference type="Pfam" id="PF07624">
    <property type="entry name" value="PSD2"/>
    <property type="match status" value="1"/>
</dbReference>
<keyword evidence="9" id="KW-1185">Reference proteome</keyword>
<dbReference type="EMBL" id="ABCS01000055">
    <property type="protein sequence ID" value="EDM76923.1"/>
    <property type="molecule type" value="Genomic_DNA"/>
</dbReference>
<evidence type="ECO:0000259" key="6">
    <source>
        <dbReference type="Pfam" id="PF07631"/>
    </source>
</evidence>
<proteinExistence type="predicted"/>
<dbReference type="InterPro" id="IPR011478">
    <property type="entry name" value="DUF1585"/>
</dbReference>
<evidence type="ECO:0000259" key="7">
    <source>
        <dbReference type="Pfam" id="PF07637"/>
    </source>
</evidence>
<dbReference type="InterPro" id="IPR013036">
    <property type="entry name" value="DUF1587"/>
</dbReference>
<evidence type="ECO:0000313" key="8">
    <source>
        <dbReference type="EMBL" id="EDM76923.1"/>
    </source>
</evidence>
<feature type="domain" description="DUF1587" evidence="4">
    <location>
        <begin position="69"/>
        <end position="134"/>
    </location>
</feature>
<evidence type="ECO:0000256" key="1">
    <source>
        <dbReference type="SAM" id="MobiDB-lite"/>
    </source>
</evidence>
<feature type="compositionally biased region" description="Acidic residues" evidence="1">
    <location>
        <begin position="31"/>
        <end position="47"/>
    </location>
</feature>
<dbReference type="Pfam" id="PF07626">
    <property type="entry name" value="PSD3"/>
    <property type="match status" value="1"/>
</dbReference>
<dbReference type="AlphaFoldDB" id="A6GB41"/>
<feature type="domain" description="DUF1592" evidence="6">
    <location>
        <begin position="232"/>
        <end position="359"/>
    </location>
</feature>
<reference evidence="8 9" key="1">
    <citation type="submission" date="2007-06" db="EMBL/GenBank/DDBJ databases">
        <authorList>
            <person name="Shimkets L."/>
            <person name="Ferriera S."/>
            <person name="Johnson J."/>
            <person name="Kravitz S."/>
            <person name="Beeson K."/>
            <person name="Sutton G."/>
            <person name="Rogers Y.-H."/>
            <person name="Friedman R."/>
            <person name="Frazier M."/>
            <person name="Venter J.C."/>
        </authorList>
    </citation>
    <scope>NUCLEOTIDE SEQUENCE [LARGE SCALE GENOMIC DNA]</scope>
    <source>
        <strain evidence="8 9">SIR-1</strain>
    </source>
</reference>
<organism evidence="8 9">
    <name type="scientific">Plesiocystis pacifica SIR-1</name>
    <dbReference type="NCBI Taxonomy" id="391625"/>
    <lineage>
        <taxon>Bacteria</taxon>
        <taxon>Pseudomonadati</taxon>
        <taxon>Myxococcota</taxon>
        <taxon>Polyangia</taxon>
        <taxon>Nannocystales</taxon>
        <taxon>Nannocystaceae</taxon>
        <taxon>Plesiocystis</taxon>
    </lineage>
</organism>
<feature type="domain" description="DUF1588" evidence="5">
    <location>
        <begin position="377"/>
        <end position="473"/>
    </location>
</feature>
<evidence type="ECO:0000313" key="9">
    <source>
        <dbReference type="Proteomes" id="UP000005801"/>
    </source>
</evidence>
<dbReference type="STRING" id="391625.PPSIR1_37579"/>
<gene>
    <name evidence="8" type="ORF">PPSIR1_37579</name>
</gene>
<dbReference type="Proteomes" id="UP000005801">
    <property type="component" value="Unassembled WGS sequence"/>
</dbReference>
<feature type="domain" description="DUF1595" evidence="7">
    <location>
        <begin position="157"/>
        <end position="220"/>
    </location>
</feature>
<feature type="signal peptide" evidence="2">
    <location>
        <begin position="1"/>
        <end position="22"/>
    </location>
</feature>
<protein>
    <recommendedName>
        <fullName evidence="10">Cellulose-binding domain protein</fullName>
    </recommendedName>
</protein>
<dbReference type="InterPro" id="IPR013042">
    <property type="entry name" value="DUF1592"/>
</dbReference>
<evidence type="ECO:0008006" key="10">
    <source>
        <dbReference type="Google" id="ProtNLM"/>
    </source>
</evidence>
<name>A6GB41_9BACT</name>
<keyword evidence="2" id="KW-0732">Signal</keyword>
<dbReference type="Pfam" id="PF07637">
    <property type="entry name" value="PSD5"/>
    <property type="match status" value="1"/>
</dbReference>
<dbReference type="Pfam" id="PF07631">
    <property type="entry name" value="PSD4"/>
    <property type="match status" value="1"/>
</dbReference>
<dbReference type="InterPro" id="IPR013043">
    <property type="entry name" value="DUF1595"/>
</dbReference>